<dbReference type="EMBL" id="JAEPRD010000002">
    <property type="protein sequence ID" value="KAG2214006.1"/>
    <property type="molecule type" value="Genomic_DNA"/>
</dbReference>
<dbReference type="PANTHER" id="PTHR15492">
    <property type="entry name" value="CYCLIN D1-BINDING PROTEIN 1"/>
    <property type="match status" value="1"/>
</dbReference>
<dbReference type="InterPro" id="IPR026907">
    <property type="entry name" value="GCIP-like"/>
</dbReference>
<evidence type="ECO:0000256" key="1">
    <source>
        <dbReference type="SAM" id="MobiDB-lite"/>
    </source>
</evidence>
<dbReference type="Pfam" id="PF13324">
    <property type="entry name" value="GCIP_N"/>
    <property type="match status" value="1"/>
</dbReference>
<protein>
    <recommendedName>
        <fullName evidence="2">Cyclin-D1-binding protein 1-like N-terminal domain-containing protein</fullName>
    </recommendedName>
</protein>
<comment type="caution">
    <text evidence="3">The sequence shown here is derived from an EMBL/GenBank/DDBJ whole genome shotgun (WGS) entry which is preliminary data.</text>
</comment>
<organism evidence="3 4">
    <name type="scientific">Mucor saturninus</name>
    <dbReference type="NCBI Taxonomy" id="64648"/>
    <lineage>
        <taxon>Eukaryota</taxon>
        <taxon>Fungi</taxon>
        <taxon>Fungi incertae sedis</taxon>
        <taxon>Mucoromycota</taxon>
        <taxon>Mucoromycotina</taxon>
        <taxon>Mucoromycetes</taxon>
        <taxon>Mucorales</taxon>
        <taxon>Mucorineae</taxon>
        <taxon>Mucoraceae</taxon>
        <taxon>Mucor</taxon>
    </lineage>
</organism>
<evidence type="ECO:0000313" key="3">
    <source>
        <dbReference type="EMBL" id="KAG2214006.1"/>
    </source>
</evidence>
<evidence type="ECO:0000313" key="4">
    <source>
        <dbReference type="Proteomes" id="UP000603453"/>
    </source>
</evidence>
<feature type="domain" description="Cyclin-D1-binding protein 1-like N-terminal" evidence="2">
    <location>
        <begin position="46"/>
        <end position="184"/>
    </location>
</feature>
<dbReference type="OrthoDB" id="41588at2759"/>
<keyword evidence="4" id="KW-1185">Reference proteome</keyword>
<gene>
    <name evidence="3" type="ORF">INT47_001277</name>
</gene>
<feature type="compositionally biased region" description="Basic and acidic residues" evidence="1">
    <location>
        <begin position="178"/>
        <end position="193"/>
    </location>
</feature>
<dbReference type="AlphaFoldDB" id="A0A8H7RQI8"/>
<dbReference type="Gene3D" id="1.20.1410.10">
    <property type="entry name" value="I/LWEQ domain"/>
    <property type="match status" value="1"/>
</dbReference>
<evidence type="ECO:0000259" key="2">
    <source>
        <dbReference type="Pfam" id="PF13324"/>
    </source>
</evidence>
<dbReference type="Proteomes" id="UP000603453">
    <property type="component" value="Unassembled WGS sequence"/>
</dbReference>
<reference evidence="3" key="1">
    <citation type="submission" date="2020-12" db="EMBL/GenBank/DDBJ databases">
        <title>Metabolic potential, ecology and presence of endohyphal bacteria is reflected in genomic diversity of Mucoromycotina.</title>
        <authorList>
            <person name="Muszewska A."/>
            <person name="Okrasinska A."/>
            <person name="Steczkiewicz K."/>
            <person name="Drgas O."/>
            <person name="Orlowska M."/>
            <person name="Perlinska-Lenart U."/>
            <person name="Aleksandrzak-Piekarczyk T."/>
            <person name="Szatraj K."/>
            <person name="Zielenkiewicz U."/>
            <person name="Pilsyk S."/>
            <person name="Malc E."/>
            <person name="Mieczkowski P."/>
            <person name="Kruszewska J.S."/>
            <person name="Biernat P."/>
            <person name="Pawlowska J."/>
        </authorList>
    </citation>
    <scope>NUCLEOTIDE SEQUENCE</scope>
    <source>
        <strain evidence="3">WA0000017839</strain>
    </source>
</reference>
<dbReference type="GO" id="GO:0005634">
    <property type="term" value="C:nucleus"/>
    <property type="evidence" value="ECO:0007669"/>
    <property type="project" value="TreeGrafter"/>
</dbReference>
<name>A0A8H7RQI8_9FUNG</name>
<accession>A0A8H7RQI8</accession>
<dbReference type="Gene3D" id="1.20.1420.10">
    <property type="entry name" value="Talin, central domain"/>
    <property type="match status" value="1"/>
</dbReference>
<proteinExistence type="predicted"/>
<feature type="region of interest" description="Disordered" evidence="1">
    <location>
        <begin position="178"/>
        <end position="206"/>
    </location>
</feature>
<feature type="compositionally biased region" description="Acidic residues" evidence="1">
    <location>
        <begin position="194"/>
        <end position="206"/>
    </location>
</feature>
<dbReference type="InterPro" id="IPR049317">
    <property type="entry name" value="GCIP-like_N"/>
</dbReference>
<dbReference type="PANTHER" id="PTHR15492:SF1">
    <property type="entry name" value="CYCLIN-D1-BINDING PROTEIN 1"/>
    <property type="match status" value="1"/>
</dbReference>
<sequence length="316" mass="36459">MPTEDDFQEKLKACCNMCIVYLDDLKKDRQVESSDFSTASFQETMVNLGKILSHNATKFTLSCKPPRKPEDSIHMISEVSNTLYRVVGFYNTIPSSSGTVYKNAYKAITRELLQGIISLCSSFMTKDNEEETRKKVSYMVPTAAIWDACKDMVHLPKDNKEAVLKAWKSMSENLKDAKSEVHEIATGQDKSEGFDDNEEEDDETDLSEEELEIAKQCAKLVDMTVFIMQKIERRCIRESEHCPVRWLDDVYASARKLVDETDVLVSQIYDEDVMTMKEEVKKYIEYSREVVNIAKQHTTEEHAEWFAMCENKYESM</sequence>